<dbReference type="EMBL" id="VDEP01000136">
    <property type="protein sequence ID" value="KAA1129520.1"/>
    <property type="molecule type" value="Genomic_DNA"/>
</dbReference>
<comment type="caution">
    <text evidence="1">The sequence shown here is derived from an EMBL/GenBank/DDBJ whole genome shotgun (WGS) entry which is preliminary data.</text>
</comment>
<organism evidence="1 2">
    <name type="scientific">Puccinia graminis f. sp. tritici</name>
    <dbReference type="NCBI Taxonomy" id="56615"/>
    <lineage>
        <taxon>Eukaryota</taxon>
        <taxon>Fungi</taxon>
        <taxon>Dikarya</taxon>
        <taxon>Basidiomycota</taxon>
        <taxon>Pucciniomycotina</taxon>
        <taxon>Pucciniomycetes</taxon>
        <taxon>Pucciniales</taxon>
        <taxon>Pucciniaceae</taxon>
        <taxon>Puccinia</taxon>
    </lineage>
</organism>
<gene>
    <name evidence="1" type="ORF">PGTUg99_023225</name>
</gene>
<dbReference type="Proteomes" id="UP000325313">
    <property type="component" value="Unassembled WGS sequence"/>
</dbReference>
<proteinExistence type="predicted"/>
<evidence type="ECO:0000313" key="2">
    <source>
        <dbReference type="Proteomes" id="UP000325313"/>
    </source>
</evidence>
<name>A0A5B0RUL3_PUCGR</name>
<evidence type="ECO:0000313" key="1">
    <source>
        <dbReference type="EMBL" id="KAA1129520.1"/>
    </source>
</evidence>
<accession>A0A5B0RUL3</accession>
<protein>
    <submittedName>
        <fullName evidence="1">Uncharacterized protein</fullName>
    </submittedName>
</protein>
<dbReference type="AlphaFoldDB" id="A0A5B0RUL3"/>
<reference evidence="1 2" key="1">
    <citation type="submission" date="2019-05" db="EMBL/GenBank/DDBJ databases">
        <title>Emergence of the Ug99 lineage of the wheat stem rust pathogen through somatic hybridization.</title>
        <authorList>
            <person name="Li F."/>
            <person name="Upadhyaya N.M."/>
            <person name="Sperschneider J."/>
            <person name="Matny O."/>
            <person name="Nguyen-Phuc H."/>
            <person name="Mago R."/>
            <person name="Raley C."/>
            <person name="Miller M.E."/>
            <person name="Silverstein K.A.T."/>
            <person name="Henningsen E."/>
            <person name="Hirsch C.D."/>
            <person name="Visser B."/>
            <person name="Pretorius Z.A."/>
            <person name="Steffenson B.J."/>
            <person name="Schwessinger B."/>
            <person name="Dodds P.N."/>
            <person name="Figueroa M."/>
        </authorList>
    </citation>
    <scope>NUCLEOTIDE SEQUENCE [LARGE SCALE GENOMIC DNA]</scope>
    <source>
        <strain evidence="1 2">Ug99</strain>
    </source>
</reference>
<sequence>MSLVLSCVGEKELPSWGLELRSWLTSNLEFLIYWVSRRRSQAYHVFSTIFQAICTGPVVYNPTVLLSPQFLPLDQPPDFSDSNPLVSTIFPTIFSAISPNSPTTRALVLYVYPPVSTILLPHLDCPPIGRYPRQSSRRSSQTRRLVYYGILVLDVWLDARNPPFQLCTSSNRPGIYLLSSYQPINRLSIIHPAIGLSIGDLPDYLPATILPLFPTITKRKPADPVDKGIQSEQIHSYAVFASSSGVNGVPWKKEGSSATSSLDILQYLKSSSLGKNPVACCNASS</sequence>